<protein>
    <submittedName>
        <fullName evidence="1">Uncharacterized protein</fullName>
    </submittedName>
</protein>
<reference evidence="1 2" key="1">
    <citation type="journal article" date="2014" name="PLoS Genet.">
        <title>The Genome of Spironucleus salmonicida Highlights a Fish Pathogen Adapted to Fluctuating Environments.</title>
        <authorList>
            <person name="Xu F."/>
            <person name="Jerlstrom-Hultqvist J."/>
            <person name="Einarsson E."/>
            <person name="Astvaldsson A."/>
            <person name="Svard S.G."/>
            <person name="Andersson J.O."/>
        </authorList>
    </citation>
    <scope>NUCLEOTIDE SEQUENCE</scope>
    <source>
        <strain evidence="2">ATCC 50377</strain>
    </source>
</reference>
<evidence type="ECO:0000313" key="2">
    <source>
        <dbReference type="EMBL" id="KAH0571300.1"/>
    </source>
</evidence>
<dbReference type="EMBL" id="AUWU02000007">
    <property type="protein sequence ID" value="KAH0571300.1"/>
    <property type="molecule type" value="Genomic_DNA"/>
</dbReference>
<gene>
    <name evidence="2" type="ORF">SS50377_27601</name>
    <name evidence="1" type="ORF">SS50377_fx086</name>
</gene>
<organism evidence="1">
    <name type="scientific">Spironucleus salmonicida</name>
    <dbReference type="NCBI Taxonomy" id="348837"/>
    <lineage>
        <taxon>Eukaryota</taxon>
        <taxon>Metamonada</taxon>
        <taxon>Diplomonadida</taxon>
        <taxon>Hexamitidae</taxon>
        <taxon>Hexamitinae</taxon>
        <taxon>Spironucleus</taxon>
    </lineage>
</organism>
<dbReference type="VEuPathDB" id="GiardiaDB:SS50377_27601"/>
<dbReference type="GeneID" id="94301624"/>
<dbReference type="RefSeq" id="XP_067762073.1">
    <property type="nucleotide sequence ID" value="XM_067911386.1"/>
</dbReference>
<proteinExistence type="predicted"/>
<sequence>MINLPTSPDKAYLAHFIEHLAFSQNFNRTQLFQGNQIVAHTSPFSLKITSDMFQNKILSNIYNFSYFDYILELPQIKFEMSQLTPTQLAQERNLQQAIGGHDIAFPSKFQLLKNYLFTVEKPSYKQFSYSVKAKGTGNYVVGKFDQSTGYQVYDQLFYQQIKEGNNFDLKESFITEI</sequence>
<dbReference type="AlphaFoldDB" id="V6LSD8"/>
<keyword evidence="3" id="KW-1185">Reference proteome</keyword>
<evidence type="ECO:0000313" key="1">
    <source>
        <dbReference type="EMBL" id="EST46621.1"/>
    </source>
</evidence>
<dbReference type="Proteomes" id="UP000018208">
    <property type="component" value="Unassembled WGS sequence"/>
</dbReference>
<accession>V6LSD8</accession>
<name>V6LSD8_9EUKA</name>
<dbReference type="EMBL" id="KI546073">
    <property type="protein sequence ID" value="EST46621.1"/>
    <property type="molecule type" value="Genomic_DNA"/>
</dbReference>
<evidence type="ECO:0000313" key="3">
    <source>
        <dbReference type="Proteomes" id="UP000018208"/>
    </source>
</evidence>
<dbReference type="KEGG" id="ssao:94301624"/>
<reference evidence="2" key="2">
    <citation type="submission" date="2020-12" db="EMBL/GenBank/DDBJ databases">
        <title>New Spironucleus salmonicida genome in near-complete chromosomes.</title>
        <authorList>
            <person name="Xu F."/>
            <person name="Kurt Z."/>
            <person name="Jimenez-Gonzalez A."/>
            <person name="Astvaldsson A."/>
            <person name="Andersson J.O."/>
            <person name="Svard S.G."/>
        </authorList>
    </citation>
    <scope>NUCLEOTIDE SEQUENCE</scope>
    <source>
        <strain evidence="2">ATCC 50377</strain>
    </source>
</reference>